<organism evidence="3 4">
    <name type="scientific">Candidatus Nealsonbacteria bacterium CG_4_9_14_0_8_um_filter_35_12</name>
    <dbReference type="NCBI Taxonomy" id="1974692"/>
    <lineage>
        <taxon>Bacteria</taxon>
        <taxon>Candidatus Nealsoniibacteriota</taxon>
    </lineage>
</organism>
<comment type="caution">
    <text evidence="3">The sequence shown here is derived from an EMBL/GenBank/DDBJ whole genome shotgun (WGS) entry which is preliminary data.</text>
</comment>
<dbReference type="Gene3D" id="2.30.170.40">
    <property type="entry name" value="Ribosomal protein L28/L24"/>
    <property type="match status" value="1"/>
</dbReference>
<dbReference type="GO" id="GO:1990904">
    <property type="term" value="C:ribonucleoprotein complex"/>
    <property type="evidence" value="ECO:0007669"/>
    <property type="project" value="UniProtKB-KW"/>
</dbReference>
<dbReference type="Proteomes" id="UP000228875">
    <property type="component" value="Unassembled WGS sequence"/>
</dbReference>
<keyword evidence="2" id="KW-0687">Ribonucleoprotein</keyword>
<dbReference type="GO" id="GO:0005840">
    <property type="term" value="C:ribosome"/>
    <property type="evidence" value="ECO:0007669"/>
    <property type="project" value="UniProtKB-KW"/>
</dbReference>
<dbReference type="AlphaFoldDB" id="A0A2M8DMB6"/>
<keyword evidence="1" id="KW-0689">Ribosomal protein</keyword>
<dbReference type="SUPFAM" id="SSF143800">
    <property type="entry name" value="L28p-like"/>
    <property type="match status" value="1"/>
</dbReference>
<protein>
    <recommendedName>
        <fullName evidence="5">50S ribosomal protein L28</fullName>
    </recommendedName>
</protein>
<dbReference type="InterPro" id="IPR034704">
    <property type="entry name" value="Ribosomal_bL28/bL31-like_sf"/>
</dbReference>
<name>A0A2M8DMB6_9BACT</name>
<dbReference type="GO" id="GO:0003735">
    <property type="term" value="F:structural constituent of ribosome"/>
    <property type="evidence" value="ECO:0007669"/>
    <property type="project" value="InterPro"/>
</dbReference>
<accession>A0A2M8DMB6</accession>
<dbReference type="EMBL" id="PFTB01000058">
    <property type="protein sequence ID" value="PJB99276.1"/>
    <property type="molecule type" value="Genomic_DNA"/>
</dbReference>
<evidence type="ECO:0000313" key="4">
    <source>
        <dbReference type="Proteomes" id="UP000228875"/>
    </source>
</evidence>
<reference evidence="4" key="1">
    <citation type="submission" date="2017-09" db="EMBL/GenBank/DDBJ databases">
        <title>Depth-based differentiation of microbial function through sediment-hosted aquifers and enrichment of novel symbionts in the deep terrestrial subsurface.</title>
        <authorList>
            <person name="Probst A.J."/>
            <person name="Ladd B."/>
            <person name="Jarett J.K."/>
            <person name="Geller-Mcgrath D.E."/>
            <person name="Sieber C.M.K."/>
            <person name="Emerson J.B."/>
            <person name="Anantharaman K."/>
            <person name="Thomas B.C."/>
            <person name="Malmstrom R."/>
            <person name="Stieglmeier M."/>
            <person name="Klingl A."/>
            <person name="Woyke T."/>
            <person name="Ryan C.M."/>
            <person name="Banfield J.F."/>
        </authorList>
    </citation>
    <scope>NUCLEOTIDE SEQUENCE [LARGE SCALE GENOMIC DNA]</scope>
</reference>
<evidence type="ECO:0000256" key="1">
    <source>
        <dbReference type="ARBA" id="ARBA00022980"/>
    </source>
</evidence>
<gene>
    <name evidence="3" type="ORF">CO077_02585</name>
</gene>
<dbReference type="InterPro" id="IPR037147">
    <property type="entry name" value="Ribosomal_bL28_sf"/>
</dbReference>
<sequence>MKKIKTFDKINHMRKCTICGKTSTLVWRLVKLRGKYNPTVKRRVYPNLQWVRIPIGIKKEAFRKFAGKRILACAKCIKTLSKRK</sequence>
<evidence type="ECO:0000256" key="2">
    <source>
        <dbReference type="ARBA" id="ARBA00023274"/>
    </source>
</evidence>
<evidence type="ECO:0008006" key="5">
    <source>
        <dbReference type="Google" id="ProtNLM"/>
    </source>
</evidence>
<proteinExistence type="predicted"/>
<evidence type="ECO:0000313" key="3">
    <source>
        <dbReference type="EMBL" id="PJB99276.1"/>
    </source>
</evidence>